<dbReference type="Pfam" id="PF01225">
    <property type="entry name" value="Mur_ligase"/>
    <property type="match status" value="1"/>
</dbReference>
<evidence type="ECO:0000256" key="3">
    <source>
        <dbReference type="ARBA" id="ARBA00012211"/>
    </source>
</evidence>
<keyword evidence="11 14" id="KW-0131">Cell cycle</keyword>
<dbReference type="EC" id="6.3.2.8" evidence="3 14"/>
<dbReference type="EMBL" id="JAROCB010000001">
    <property type="protein sequence ID" value="MDN4595837.1"/>
    <property type="molecule type" value="Genomic_DNA"/>
</dbReference>
<comment type="caution">
    <text evidence="18">The sequence shown here is derived from an EMBL/GenBank/DDBJ whole genome shotgun (WGS) entry which is preliminary data.</text>
</comment>
<evidence type="ECO:0000256" key="14">
    <source>
        <dbReference type="HAMAP-Rule" id="MF_00046"/>
    </source>
</evidence>
<evidence type="ECO:0000256" key="10">
    <source>
        <dbReference type="ARBA" id="ARBA00022984"/>
    </source>
</evidence>
<evidence type="ECO:0000256" key="11">
    <source>
        <dbReference type="ARBA" id="ARBA00023306"/>
    </source>
</evidence>
<gene>
    <name evidence="14 18" type="primary">murC</name>
    <name evidence="18" type="ORF">P5G59_01655</name>
</gene>
<keyword evidence="8 14" id="KW-0067">ATP-binding</keyword>
<evidence type="ECO:0000256" key="4">
    <source>
        <dbReference type="ARBA" id="ARBA00022490"/>
    </source>
</evidence>
<evidence type="ECO:0000256" key="12">
    <source>
        <dbReference type="ARBA" id="ARBA00023316"/>
    </source>
</evidence>
<keyword evidence="5 14" id="KW-0436">Ligase</keyword>
<dbReference type="SUPFAM" id="SSF53623">
    <property type="entry name" value="MurD-like peptide ligases, catalytic domain"/>
    <property type="match status" value="1"/>
</dbReference>
<feature type="binding site" evidence="14">
    <location>
        <begin position="122"/>
        <end position="128"/>
    </location>
    <ligand>
        <name>ATP</name>
        <dbReference type="ChEBI" id="CHEBI:30616"/>
    </ligand>
</feature>
<keyword evidence="10 14" id="KW-0573">Peptidoglycan synthesis</keyword>
<dbReference type="Proteomes" id="UP001174210">
    <property type="component" value="Unassembled WGS sequence"/>
</dbReference>
<feature type="domain" description="Mur ligase C-terminal" evidence="16">
    <location>
        <begin position="322"/>
        <end position="452"/>
    </location>
</feature>
<evidence type="ECO:0000256" key="13">
    <source>
        <dbReference type="ARBA" id="ARBA00047833"/>
    </source>
</evidence>
<evidence type="ECO:0000259" key="15">
    <source>
        <dbReference type="Pfam" id="PF01225"/>
    </source>
</evidence>
<dbReference type="PANTHER" id="PTHR43445:SF3">
    <property type="entry name" value="UDP-N-ACETYLMURAMATE--L-ALANINE LIGASE"/>
    <property type="match status" value="1"/>
</dbReference>
<keyword evidence="4 14" id="KW-0963">Cytoplasm</keyword>
<protein>
    <recommendedName>
        <fullName evidence="3 14">UDP-N-acetylmuramate--L-alanine ligase</fullName>
        <ecNumber evidence="3 14">6.3.2.8</ecNumber>
    </recommendedName>
    <alternativeName>
        <fullName evidence="14">UDP-N-acetylmuramoyl-L-alanine synthetase</fullName>
    </alternativeName>
</protein>
<comment type="subcellular location">
    <subcellularLocation>
        <location evidence="1 14">Cytoplasm</location>
    </subcellularLocation>
</comment>
<dbReference type="NCBIfam" id="TIGR01082">
    <property type="entry name" value="murC"/>
    <property type="match status" value="1"/>
</dbReference>
<dbReference type="Gene3D" id="3.90.190.20">
    <property type="entry name" value="Mur ligase, C-terminal domain"/>
    <property type="match status" value="1"/>
</dbReference>
<dbReference type="InterPro" id="IPR050061">
    <property type="entry name" value="MurCDEF_pg_biosynth"/>
</dbReference>
<keyword evidence="9 14" id="KW-0133">Cell shape</keyword>
<name>A0ABT8ISV4_9MICO</name>
<dbReference type="Pfam" id="PF08245">
    <property type="entry name" value="Mur_ligase_M"/>
    <property type="match status" value="1"/>
</dbReference>
<keyword evidence="12 14" id="KW-0961">Cell wall biogenesis/degradation</keyword>
<evidence type="ECO:0000256" key="1">
    <source>
        <dbReference type="ARBA" id="ARBA00004496"/>
    </source>
</evidence>
<keyword evidence="19" id="KW-1185">Reference proteome</keyword>
<dbReference type="InterPro" id="IPR004101">
    <property type="entry name" value="Mur_ligase_C"/>
</dbReference>
<dbReference type="Gene3D" id="3.40.50.720">
    <property type="entry name" value="NAD(P)-binding Rossmann-like Domain"/>
    <property type="match status" value="1"/>
</dbReference>
<dbReference type="InterPro" id="IPR036615">
    <property type="entry name" value="Mur_ligase_C_dom_sf"/>
</dbReference>
<accession>A0ABT8ISV4</accession>
<comment type="catalytic activity">
    <reaction evidence="13 14">
        <text>UDP-N-acetyl-alpha-D-muramate + L-alanine + ATP = UDP-N-acetyl-alpha-D-muramoyl-L-alanine + ADP + phosphate + H(+)</text>
        <dbReference type="Rhea" id="RHEA:23372"/>
        <dbReference type="ChEBI" id="CHEBI:15378"/>
        <dbReference type="ChEBI" id="CHEBI:30616"/>
        <dbReference type="ChEBI" id="CHEBI:43474"/>
        <dbReference type="ChEBI" id="CHEBI:57972"/>
        <dbReference type="ChEBI" id="CHEBI:70757"/>
        <dbReference type="ChEBI" id="CHEBI:83898"/>
        <dbReference type="ChEBI" id="CHEBI:456216"/>
        <dbReference type="EC" id="6.3.2.8"/>
    </reaction>
</comment>
<evidence type="ECO:0000259" key="17">
    <source>
        <dbReference type="Pfam" id="PF08245"/>
    </source>
</evidence>
<evidence type="ECO:0000313" key="18">
    <source>
        <dbReference type="EMBL" id="MDN4595837.1"/>
    </source>
</evidence>
<reference evidence="18" key="1">
    <citation type="submission" date="2023-03" db="EMBL/GenBank/DDBJ databases">
        <title>MT1 and MT2 Draft Genomes of Novel Species.</title>
        <authorList>
            <person name="Venkateswaran K."/>
        </authorList>
    </citation>
    <scope>NUCLEOTIDE SEQUENCE</scope>
    <source>
        <strain evidence="18">F6_8S_P_1A</strain>
    </source>
</reference>
<keyword evidence="7 14" id="KW-0547">Nucleotide-binding</keyword>
<feature type="domain" description="Mur ligase central" evidence="17">
    <location>
        <begin position="120"/>
        <end position="299"/>
    </location>
</feature>
<evidence type="ECO:0000256" key="6">
    <source>
        <dbReference type="ARBA" id="ARBA00022618"/>
    </source>
</evidence>
<evidence type="ECO:0000259" key="16">
    <source>
        <dbReference type="Pfam" id="PF02875"/>
    </source>
</evidence>
<dbReference type="RefSeq" id="WP_301215361.1">
    <property type="nucleotide sequence ID" value="NZ_JAROCB010000001.1"/>
</dbReference>
<dbReference type="SUPFAM" id="SSF51984">
    <property type="entry name" value="MurCD N-terminal domain"/>
    <property type="match status" value="1"/>
</dbReference>
<dbReference type="Pfam" id="PF02875">
    <property type="entry name" value="Mur_ligase_C"/>
    <property type="match status" value="1"/>
</dbReference>
<dbReference type="HAMAP" id="MF_00046">
    <property type="entry name" value="MurC"/>
    <property type="match status" value="1"/>
</dbReference>
<proteinExistence type="inferred from homology"/>
<dbReference type="InterPro" id="IPR036565">
    <property type="entry name" value="Mur-like_cat_sf"/>
</dbReference>
<evidence type="ECO:0000313" key="19">
    <source>
        <dbReference type="Proteomes" id="UP001174210"/>
    </source>
</evidence>
<sequence length="476" mass="50610">MTIKPDLTLALPEELGKLHFVGIGGSGMSGIARLFLEAGYTVTGSDVRHSANIDTLRALGATIAIGHDAANVGDADTLVVTGALWQDNPEYQLALSKGLPVLHRSQALAWLINRSRLVAVAGAHGKTTSTGMIITGLLGLGEDPSFVNGGVIASLGKSSQTGTGDLFVVEADESDGSFLLYDTAVALITNVDPDHLDHYGSLEAFEDAFVTFAREADEFVVVSSDDPGAVHVTGRLREQAPEKRVVTFGEAEDAEVRVHSIVTDGPVSFSLRYRGEDYAARLRVPGRHNAINAGGAFAVLTGLGFEPAAALAAIAEFGGTERRFELHGTVAGVSVYDDYAHHPTEVAAALSAARTVVGDGRIIAVHQPHLYSRTRLFAKEFAETLETYADETVVLDVYGAREDPEPGVTGALVADRFQHPEHVAFIADWQQAADHTAQIAREGDFVITLGCGDVYRIVPQLLDSLRREHPDAAVAE</sequence>
<dbReference type="InterPro" id="IPR013221">
    <property type="entry name" value="Mur_ligase_cen"/>
</dbReference>
<dbReference type="PANTHER" id="PTHR43445">
    <property type="entry name" value="UDP-N-ACETYLMURAMATE--L-ALANINE LIGASE-RELATED"/>
    <property type="match status" value="1"/>
</dbReference>
<feature type="domain" description="Mur ligase N-terminal catalytic" evidence="15">
    <location>
        <begin position="18"/>
        <end position="115"/>
    </location>
</feature>
<dbReference type="GO" id="GO:0008763">
    <property type="term" value="F:UDP-N-acetylmuramate-L-alanine ligase activity"/>
    <property type="evidence" value="ECO:0007669"/>
    <property type="project" value="UniProtKB-EC"/>
</dbReference>
<evidence type="ECO:0000256" key="9">
    <source>
        <dbReference type="ARBA" id="ARBA00022960"/>
    </source>
</evidence>
<comment type="similarity">
    <text evidence="14">Belongs to the MurCDEF family.</text>
</comment>
<dbReference type="SUPFAM" id="SSF53244">
    <property type="entry name" value="MurD-like peptide ligases, peptide-binding domain"/>
    <property type="match status" value="1"/>
</dbReference>
<evidence type="ECO:0000256" key="7">
    <source>
        <dbReference type="ARBA" id="ARBA00022741"/>
    </source>
</evidence>
<evidence type="ECO:0000256" key="5">
    <source>
        <dbReference type="ARBA" id="ARBA00022598"/>
    </source>
</evidence>
<dbReference type="InterPro" id="IPR000713">
    <property type="entry name" value="Mur_ligase_N"/>
</dbReference>
<keyword evidence="6 14" id="KW-0132">Cell division</keyword>
<comment type="pathway">
    <text evidence="2 14">Cell wall biogenesis; peptidoglycan biosynthesis.</text>
</comment>
<organism evidence="18 19">
    <name type="scientific">Leifsonia virtsii</name>
    <dbReference type="NCBI Taxonomy" id="3035915"/>
    <lineage>
        <taxon>Bacteria</taxon>
        <taxon>Bacillati</taxon>
        <taxon>Actinomycetota</taxon>
        <taxon>Actinomycetes</taxon>
        <taxon>Micrococcales</taxon>
        <taxon>Microbacteriaceae</taxon>
        <taxon>Leifsonia</taxon>
    </lineage>
</organism>
<evidence type="ECO:0000256" key="8">
    <source>
        <dbReference type="ARBA" id="ARBA00022840"/>
    </source>
</evidence>
<comment type="function">
    <text evidence="14">Cell wall formation.</text>
</comment>
<dbReference type="InterPro" id="IPR005758">
    <property type="entry name" value="UDP-N-AcMur_Ala_ligase_MurC"/>
</dbReference>
<evidence type="ECO:0000256" key="2">
    <source>
        <dbReference type="ARBA" id="ARBA00004752"/>
    </source>
</evidence>
<dbReference type="Gene3D" id="3.40.1190.10">
    <property type="entry name" value="Mur-like, catalytic domain"/>
    <property type="match status" value="1"/>
</dbReference>